<organism evidence="2 3">
    <name type="scientific">Euplotes crassus</name>
    <dbReference type="NCBI Taxonomy" id="5936"/>
    <lineage>
        <taxon>Eukaryota</taxon>
        <taxon>Sar</taxon>
        <taxon>Alveolata</taxon>
        <taxon>Ciliophora</taxon>
        <taxon>Intramacronucleata</taxon>
        <taxon>Spirotrichea</taxon>
        <taxon>Hypotrichia</taxon>
        <taxon>Euplotida</taxon>
        <taxon>Euplotidae</taxon>
        <taxon>Moneuplotes</taxon>
    </lineage>
</organism>
<sequence length="279" mass="33208">MKRKKSLKQRSKEHRERKKQYIQMLEDKVKNLERENLGLKQQLKQTKEKDKRVTSQKLAGQSCIYKYNSSLQECEDYYFNTLGKKILLDPTQVRYSELEQAGEQIYDYSEKRRKYLKNTFKEFLDNIMNTEMKTIAAACKNLSPSEAKRRSKPKKRAKKYLNKLDPSYPTDFLFSDSFSLTASDFFESSGKKMLSYFKTMKQLIKKLVEVRNQIFNVQSKSKEFIESQEVMTYTKEDVSNIFKLYFELKDSKLSTSHHLWDIPIKTHSKELYEEGELTD</sequence>
<dbReference type="Proteomes" id="UP001295684">
    <property type="component" value="Unassembled WGS sequence"/>
</dbReference>
<gene>
    <name evidence="2" type="ORF">ECRASSUSDP1_LOCUS11814</name>
</gene>
<reference evidence="2" key="1">
    <citation type="submission" date="2023-07" db="EMBL/GenBank/DDBJ databases">
        <authorList>
            <consortium name="AG Swart"/>
            <person name="Singh M."/>
            <person name="Singh A."/>
            <person name="Seah K."/>
            <person name="Emmerich C."/>
        </authorList>
    </citation>
    <scope>NUCLEOTIDE SEQUENCE</scope>
    <source>
        <strain evidence="2">DP1</strain>
    </source>
</reference>
<name>A0AAD1UMG8_EUPCR</name>
<evidence type="ECO:0000313" key="3">
    <source>
        <dbReference type="Proteomes" id="UP001295684"/>
    </source>
</evidence>
<proteinExistence type="predicted"/>
<evidence type="ECO:0008006" key="4">
    <source>
        <dbReference type="Google" id="ProtNLM"/>
    </source>
</evidence>
<dbReference type="EMBL" id="CAMPGE010011684">
    <property type="protein sequence ID" value="CAI2370501.1"/>
    <property type="molecule type" value="Genomic_DNA"/>
</dbReference>
<protein>
    <recommendedName>
        <fullName evidence="4">BZIP domain-containing protein</fullName>
    </recommendedName>
</protein>
<evidence type="ECO:0000256" key="1">
    <source>
        <dbReference type="SAM" id="MobiDB-lite"/>
    </source>
</evidence>
<evidence type="ECO:0000313" key="2">
    <source>
        <dbReference type="EMBL" id="CAI2370501.1"/>
    </source>
</evidence>
<accession>A0AAD1UMG8</accession>
<dbReference type="Gene3D" id="1.20.5.170">
    <property type="match status" value="1"/>
</dbReference>
<dbReference type="AlphaFoldDB" id="A0AAD1UMG8"/>
<keyword evidence="3" id="KW-1185">Reference proteome</keyword>
<comment type="caution">
    <text evidence="2">The sequence shown here is derived from an EMBL/GenBank/DDBJ whole genome shotgun (WGS) entry which is preliminary data.</text>
</comment>
<feature type="region of interest" description="Disordered" evidence="1">
    <location>
        <begin position="1"/>
        <end position="20"/>
    </location>
</feature>